<proteinExistence type="predicted"/>
<dbReference type="AlphaFoldDB" id="A0AA38ISB2"/>
<comment type="caution">
    <text evidence="1">The sequence shown here is derived from an EMBL/GenBank/DDBJ whole genome shotgun (WGS) entry which is preliminary data.</text>
</comment>
<organism evidence="1 2">
    <name type="scientific">Zophobas morio</name>
    <dbReference type="NCBI Taxonomy" id="2755281"/>
    <lineage>
        <taxon>Eukaryota</taxon>
        <taxon>Metazoa</taxon>
        <taxon>Ecdysozoa</taxon>
        <taxon>Arthropoda</taxon>
        <taxon>Hexapoda</taxon>
        <taxon>Insecta</taxon>
        <taxon>Pterygota</taxon>
        <taxon>Neoptera</taxon>
        <taxon>Endopterygota</taxon>
        <taxon>Coleoptera</taxon>
        <taxon>Polyphaga</taxon>
        <taxon>Cucujiformia</taxon>
        <taxon>Tenebrionidae</taxon>
        <taxon>Zophobas</taxon>
    </lineage>
</organism>
<name>A0AA38ISB2_9CUCU</name>
<keyword evidence="2" id="KW-1185">Reference proteome</keyword>
<dbReference type="EMBL" id="JALNTZ010000002">
    <property type="protein sequence ID" value="KAJ3660526.1"/>
    <property type="molecule type" value="Genomic_DNA"/>
</dbReference>
<gene>
    <name evidence="1" type="ORF">Zmor_004970</name>
</gene>
<evidence type="ECO:0000313" key="1">
    <source>
        <dbReference type="EMBL" id="KAJ3660526.1"/>
    </source>
</evidence>
<protein>
    <submittedName>
        <fullName evidence="1">Uncharacterized protein</fullName>
    </submittedName>
</protein>
<dbReference type="Proteomes" id="UP001168821">
    <property type="component" value="Unassembled WGS sequence"/>
</dbReference>
<sequence>MFTLPPLPPKDYVLKDVNQNQRSVQEFTPIALPRITQSNLLKYCAPIDYQENEKLSDLKIDHSVNPQLLERWTDNVRAYWVDKPGKNDYFLHDIFKKYSVEVVPSYDDRFKHNERVFYRSFIYELDCMEDERLKKLYKKMDREEKEELEKYKIIEEKNTKNLDGSPCKSEIPFWWRQEVGEEVGEDVAPKTKGVEVKYDYTGMRWQEEPSLTEYAKMGPCKRRGEMAL</sequence>
<evidence type="ECO:0000313" key="2">
    <source>
        <dbReference type="Proteomes" id="UP001168821"/>
    </source>
</evidence>
<accession>A0AA38ISB2</accession>
<reference evidence="1" key="1">
    <citation type="journal article" date="2023" name="G3 (Bethesda)">
        <title>Whole genome assemblies of Zophobas morio and Tenebrio molitor.</title>
        <authorList>
            <person name="Kaur S."/>
            <person name="Stinson S.A."/>
            <person name="diCenzo G.C."/>
        </authorList>
    </citation>
    <scope>NUCLEOTIDE SEQUENCE</scope>
    <source>
        <strain evidence="1">QUZm001</strain>
    </source>
</reference>